<dbReference type="AlphaFoldDB" id="A0A0N1HLX5"/>
<evidence type="ECO:0000256" key="2">
    <source>
        <dbReference type="ARBA" id="ARBA00022692"/>
    </source>
</evidence>
<protein>
    <submittedName>
        <fullName evidence="6">Malic acid transport protein</fullName>
    </submittedName>
</protein>
<gene>
    <name evidence="6" type="ORF">AB675_4831</name>
</gene>
<keyword evidence="4 5" id="KW-0472">Membrane</keyword>
<name>A0A0N1HLX5_9EURO</name>
<comment type="caution">
    <text evidence="6">The sequence shown here is derived from an EMBL/GenBank/DDBJ whole genome shotgun (WGS) entry which is preliminary data.</text>
</comment>
<keyword evidence="7" id="KW-1185">Reference proteome</keyword>
<evidence type="ECO:0000256" key="1">
    <source>
        <dbReference type="ARBA" id="ARBA00004141"/>
    </source>
</evidence>
<accession>A0A0N1HLX5</accession>
<dbReference type="PANTHER" id="PTHR31162:SF0">
    <property type="entry name" value="MALIC ACID TRANSPORT PROTEIN"/>
    <property type="match status" value="1"/>
</dbReference>
<reference evidence="6 7" key="1">
    <citation type="submission" date="2015-06" db="EMBL/GenBank/DDBJ databases">
        <title>Draft genome of the ant-associated black yeast Phialophora attae CBS 131958.</title>
        <authorList>
            <person name="Moreno L.F."/>
            <person name="Stielow B.J."/>
            <person name="de Hoog S."/>
            <person name="Vicente V.A."/>
            <person name="Weiss V.A."/>
            <person name="de Vries M."/>
            <person name="Cruz L.M."/>
            <person name="Souza E.M."/>
        </authorList>
    </citation>
    <scope>NUCLEOTIDE SEQUENCE [LARGE SCALE GENOMIC DNA]</scope>
    <source>
        <strain evidence="6 7">CBS 131958</strain>
    </source>
</reference>
<comment type="subcellular location">
    <subcellularLocation>
        <location evidence="1">Membrane</location>
        <topology evidence="1">Multi-pass membrane protein</topology>
    </subcellularLocation>
</comment>
<dbReference type="InterPro" id="IPR018229">
    <property type="entry name" value="Rhodopsin_retinal_BS"/>
</dbReference>
<feature type="transmembrane region" description="Helical" evidence="5">
    <location>
        <begin position="100"/>
        <end position="121"/>
    </location>
</feature>
<organism evidence="6 7">
    <name type="scientific">Cyphellophora attinorum</name>
    <dbReference type="NCBI Taxonomy" id="1664694"/>
    <lineage>
        <taxon>Eukaryota</taxon>
        <taxon>Fungi</taxon>
        <taxon>Dikarya</taxon>
        <taxon>Ascomycota</taxon>
        <taxon>Pezizomycotina</taxon>
        <taxon>Eurotiomycetes</taxon>
        <taxon>Chaetothyriomycetidae</taxon>
        <taxon>Chaetothyriales</taxon>
        <taxon>Cyphellophoraceae</taxon>
        <taxon>Cyphellophora</taxon>
    </lineage>
</organism>
<dbReference type="CDD" id="cd09317">
    <property type="entry name" value="TDT_Mae1_like"/>
    <property type="match status" value="1"/>
</dbReference>
<evidence type="ECO:0000256" key="4">
    <source>
        <dbReference type="ARBA" id="ARBA00023136"/>
    </source>
</evidence>
<keyword evidence="2 5" id="KW-0812">Transmembrane</keyword>
<dbReference type="Proteomes" id="UP000038010">
    <property type="component" value="Unassembled WGS sequence"/>
</dbReference>
<dbReference type="GO" id="GO:0015140">
    <property type="term" value="F:malate transmembrane transporter activity"/>
    <property type="evidence" value="ECO:0007669"/>
    <property type="project" value="InterPro"/>
</dbReference>
<dbReference type="PROSITE" id="PS00327">
    <property type="entry name" value="BACTERIAL_OPSIN_RET"/>
    <property type="match status" value="1"/>
</dbReference>
<dbReference type="PANTHER" id="PTHR31162">
    <property type="entry name" value="MALIC ACID TRANSPORT PROTEIN-RELATED"/>
    <property type="match status" value="1"/>
</dbReference>
<dbReference type="OrthoDB" id="2901184at2759"/>
<feature type="transmembrane region" description="Helical" evidence="5">
    <location>
        <begin position="202"/>
        <end position="227"/>
    </location>
</feature>
<evidence type="ECO:0000256" key="5">
    <source>
        <dbReference type="SAM" id="Phobius"/>
    </source>
</evidence>
<feature type="transmembrane region" description="Helical" evidence="5">
    <location>
        <begin position="22"/>
        <end position="42"/>
    </location>
</feature>
<feature type="transmembrane region" description="Helical" evidence="5">
    <location>
        <begin position="63"/>
        <end position="80"/>
    </location>
</feature>
<evidence type="ECO:0000313" key="6">
    <source>
        <dbReference type="EMBL" id="KPI35645.1"/>
    </source>
</evidence>
<dbReference type="GO" id="GO:0016020">
    <property type="term" value="C:membrane"/>
    <property type="evidence" value="ECO:0007669"/>
    <property type="project" value="UniProtKB-SubCell"/>
</dbReference>
<feature type="transmembrane region" description="Helical" evidence="5">
    <location>
        <begin position="157"/>
        <end position="181"/>
    </location>
</feature>
<dbReference type="EMBL" id="LFJN01000038">
    <property type="protein sequence ID" value="KPI35645.1"/>
    <property type="molecule type" value="Genomic_DNA"/>
</dbReference>
<keyword evidence="3 5" id="KW-1133">Transmembrane helix</keyword>
<dbReference type="Gene3D" id="1.50.10.150">
    <property type="entry name" value="Voltage-dependent anion channel"/>
    <property type="match status" value="1"/>
</dbReference>
<dbReference type="InterPro" id="IPR004695">
    <property type="entry name" value="SLAC1/Mae1/Ssu1/TehA"/>
</dbReference>
<feature type="transmembrane region" description="Helical" evidence="5">
    <location>
        <begin position="133"/>
        <end position="151"/>
    </location>
</feature>
<dbReference type="VEuPathDB" id="FungiDB:AB675_4831"/>
<dbReference type="RefSeq" id="XP_017995608.1">
    <property type="nucleotide sequence ID" value="XM_018144994.1"/>
</dbReference>
<dbReference type="GeneID" id="28736874"/>
<dbReference type="InterPro" id="IPR038665">
    <property type="entry name" value="Voltage-dep_anion_channel_sf"/>
</dbReference>
<feature type="transmembrane region" description="Helical" evidence="5">
    <location>
        <begin position="283"/>
        <end position="302"/>
    </location>
</feature>
<proteinExistence type="predicted"/>
<feature type="transmembrane region" description="Helical" evidence="5">
    <location>
        <begin position="314"/>
        <end position="338"/>
    </location>
</feature>
<dbReference type="STRING" id="1664694.A0A0N1HLX5"/>
<sequence>MATGAVAVVLANTPFRFTGLDVIAKIYFILDLVLFVLFNFCIAYRFIRRPKVFLRSLHHPKEALFLGAYWVTIALLLNLTQTYGVPMTGQWLRTAMRILYWIYSGCALCVAVFQYATLFVAERLPVDSAMPAWVFPVYPFLVIGPLAAVITKSQDTTVALVVWVSAIALQGLGFTVAIFMYSIYVQRLMTSSLPEPSSRPGMYISVGPVAYTSAALLNLADQAATVIPAHWLSVDTLAVPDVIRITLILAGCWLWLLGFWFFALTTVAIIAGACSKQKMGFTLQWWGFVFPNAGLVLASINIGKALESEGVKAVTSAMTLILVIGWFCVAIANIRAVLKGKVLWEGMDDDVGMKVD</sequence>
<evidence type="ECO:0000256" key="3">
    <source>
        <dbReference type="ARBA" id="ARBA00022989"/>
    </source>
</evidence>
<dbReference type="GO" id="GO:0005216">
    <property type="term" value="F:monoatomic ion channel activity"/>
    <property type="evidence" value="ECO:0007669"/>
    <property type="project" value="InterPro"/>
</dbReference>
<feature type="transmembrane region" description="Helical" evidence="5">
    <location>
        <begin position="247"/>
        <end position="271"/>
    </location>
</feature>
<dbReference type="Pfam" id="PF03595">
    <property type="entry name" value="SLAC1"/>
    <property type="match status" value="1"/>
</dbReference>
<dbReference type="InterPro" id="IPR030185">
    <property type="entry name" value="Mae1"/>
</dbReference>
<evidence type="ECO:0000313" key="7">
    <source>
        <dbReference type="Proteomes" id="UP000038010"/>
    </source>
</evidence>